<keyword evidence="7" id="KW-1185">Reference proteome</keyword>
<dbReference type="CDD" id="cd12379">
    <property type="entry name" value="RRM2_I_PABPs"/>
    <property type="match status" value="1"/>
</dbReference>
<dbReference type="PROSITE" id="PS50102">
    <property type="entry name" value="RRM"/>
    <property type="match status" value="3"/>
</dbReference>
<keyword evidence="4" id="KW-0812">Transmembrane</keyword>
<keyword evidence="4" id="KW-0472">Membrane</keyword>
<gene>
    <name evidence="6" type="ORF">TEA_024310</name>
</gene>
<dbReference type="EMBL" id="SDRB02008300">
    <property type="protein sequence ID" value="THG09693.1"/>
    <property type="molecule type" value="Genomic_DNA"/>
</dbReference>
<feature type="domain" description="RRM" evidence="5">
    <location>
        <begin position="121"/>
        <end position="180"/>
    </location>
</feature>
<evidence type="ECO:0000259" key="5">
    <source>
        <dbReference type="PROSITE" id="PS50102"/>
    </source>
</evidence>
<evidence type="ECO:0000256" key="4">
    <source>
        <dbReference type="SAM" id="Phobius"/>
    </source>
</evidence>
<evidence type="ECO:0000256" key="2">
    <source>
        <dbReference type="ARBA" id="ARBA00022884"/>
    </source>
</evidence>
<feature type="domain" description="RRM" evidence="5">
    <location>
        <begin position="53"/>
        <end position="130"/>
    </location>
</feature>
<dbReference type="Gene3D" id="3.10.20.740">
    <property type="match status" value="1"/>
</dbReference>
<sequence length="369" mass="41085">MCLDGLGGRGVVGWQLRVAANALEILNFTRINGKPIRIMFSHRDPTIRKSELANVFIKNLDASIDNKALHETFADFGSVLSCKVAIDANGQSKGYGFVQFDQKEAAQNAIKRLNGMLINDKQVYYGPITSAIVTRDANGKSRCFGFVNFQNPDDAAAAVENLNGSSLNDDKVLFVGKAQTKAEREVEFKAKFEQERNSRFEKLQGANLYLKNLDDSVTDEKLKELFSKFGIITSCKIILDPQGVSNGSGFVAFSTSVEATRALNAMNGKMIGQKPLYVAVAQRKDERRAQLQVIFFIALFLSNVIFYYHSRLSIAGNCRTCLVEVEKSPKPVASCTMPTLPVGVFRKKDTKLYETSLKDEKRLHQWLHC</sequence>
<evidence type="ECO:0000256" key="3">
    <source>
        <dbReference type="PROSITE-ProRule" id="PRU00176"/>
    </source>
</evidence>
<dbReference type="AlphaFoldDB" id="A0A4S4E1J3"/>
<dbReference type="Gene3D" id="3.30.70.330">
    <property type="match status" value="3"/>
</dbReference>
<dbReference type="SUPFAM" id="SSF54292">
    <property type="entry name" value="2Fe-2S ferredoxin-like"/>
    <property type="match status" value="1"/>
</dbReference>
<name>A0A4S4E1J3_CAMSN</name>
<dbReference type="STRING" id="542762.A0A4S4E1J3"/>
<dbReference type="PANTHER" id="PTHR24012">
    <property type="entry name" value="RNA BINDING PROTEIN"/>
    <property type="match status" value="1"/>
</dbReference>
<dbReference type="InterPro" id="IPR035979">
    <property type="entry name" value="RBD_domain_sf"/>
</dbReference>
<keyword evidence="4" id="KW-1133">Transmembrane helix</keyword>
<dbReference type="InterPro" id="IPR000504">
    <property type="entry name" value="RRM_dom"/>
</dbReference>
<dbReference type="InterPro" id="IPR012677">
    <property type="entry name" value="Nucleotide-bd_a/b_plait_sf"/>
</dbReference>
<dbReference type="GO" id="GO:0051536">
    <property type="term" value="F:iron-sulfur cluster binding"/>
    <property type="evidence" value="ECO:0007669"/>
    <property type="project" value="InterPro"/>
</dbReference>
<dbReference type="InterPro" id="IPR003954">
    <property type="entry name" value="RRM_euk-type"/>
</dbReference>
<evidence type="ECO:0000256" key="1">
    <source>
        <dbReference type="ARBA" id="ARBA00022737"/>
    </source>
</evidence>
<dbReference type="SMART" id="SM00360">
    <property type="entry name" value="RRM"/>
    <property type="match status" value="3"/>
</dbReference>
<reference evidence="6 7" key="1">
    <citation type="journal article" date="2018" name="Proc. Natl. Acad. Sci. U.S.A.">
        <title>Draft genome sequence of Camellia sinensis var. sinensis provides insights into the evolution of the tea genome and tea quality.</title>
        <authorList>
            <person name="Wei C."/>
            <person name="Yang H."/>
            <person name="Wang S."/>
            <person name="Zhao J."/>
            <person name="Liu C."/>
            <person name="Gao L."/>
            <person name="Xia E."/>
            <person name="Lu Y."/>
            <person name="Tai Y."/>
            <person name="She G."/>
            <person name="Sun J."/>
            <person name="Cao H."/>
            <person name="Tong W."/>
            <person name="Gao Q."/>
            <person name="Li Y."/>
            <person name="Deng W."/>
            <person name="Jiang X."/>
            <person name="Wang W."/>
            <person name="Chen Q."/>
            <person name="Zhang S."/>
            <person name="Li H."/>
            <person name="Wu J."/>
            <person name="Wang P."/>
            <person name="Li P."/>
            <person name="Shi C."/>
            <person name="Zheng F."/>
            <person name="Jian J."/>
            <person name="Huang B."/>
            <person name="Shan D."/>
            <person name="Shi M."/>
            <person name="Fang C."/>
            <person name="Yue Y."/>
            <person name="Li F."/>
            <person name="Li D."/>
            <person name="Wei S."/>
            <person name="Han B."/>
            <person name="Jiang C."/>
            <person name="Yin Y."/>
            <person name="Xia T."/>
            <person name="Zhang Z."/>
            <person name="Bennetzen J.L."/>
            <person name="Zhao S."/>
            <person name="Wan X."/>
        </authorList>
    </citation>
    <scope>NUCLEOTIDE SEQUENCE [LARGE SCALE GENOMIC DNA]</scope>
    <source>
        <strain evidence="7">cv. Shuchazao</strain>
        <tissue evidence="6">Leaf</tissue>
    </source>
</reference>
<dbReference type="Pfam" id="PF00076">
    <property type="entry name" value="RRM_1"/>
    <property type="match status" value="3"/>
</dbReference>
<comment type="caution">
    <text evidence="6">The sequence shown here is derived from an EMBL/GenBank/DDBJ whole genome shotgun (WGS) entry which is preliminary data.</text>
</comment>
<accession>A0A4S4E1J3</accession>
<evidence type="ECO:0000313" key="7">
    <source>
        <dbReference type="Proteomes" id="UP000306102"/>
    </source>
</evidence>
<dbReference type="Proteomes" id="UP000306102">
    <property type="component" value="Unassembled WGS sequence"/>
</dbReference>
<dbReference type="InterPro" id="IPR036010">
    <property type="entry name" value="2Fe-2S_ferredoxin-like_sf"/>
</dbReference>
<proteinExistence type="predicted"/>
<dbReference type="FunFam" id="3.30.70.330:FF:000285">
    <property type="entry name" value="Polyadenylate-binding protein"/>
    <property type="match status" value="1"/>
</dbReference>
<dbReference type="InterPro" id="IPR045305">
    <property type="entry name" value="RRM2_I_PABPs"/>
</dbReference>
<dbReference type="SUPFAM" id="SSF54928">
    <property type="entry name" value="RNA-binding domain, RBD"/>
    <property type="match status" value="2"/>
</dbReference>
<organism evidence="6 7">
    <name type="scientific">Camellia sinensis var. sinensis</name>
    <name type="common">China tea</name>
    <dbReference type="NCBI Taxonomy" id="542762"/>
    <lineage>
        <taxon>Eukaryota</taxon>
        <taxon>Viridiplantae</taxon>
        <taxon>Streptophyta</taxon>
        <taxon>Embryophyta</taxon>
        <taxon>Tracheophyta</taxon>
        <taxon>Spermatophyta</taxon>
        <taxon>Magnoliopsida</taxon>
        <taxon>eudicotyledons</taxon>
        <taxon>Gunneridae</taxon>
        <taxon>Pentapetalae</taxon>
        <taxon>asterids</taxon>
        <taxon>Ericales</taxon>
        <taxon>Theaceae</taxon>
        <taxon>Camellia</taxon>
    </lineage>
</organism>
<feature type="domain" description="RRM" evidence="5">
    <location>
        <begin position="206"/>
        <end position="283"/>
    </location>
</feature>
<feature type="transmembrane region" description="Helical" evidence="4">
    <location>
        <begin position="291"/>
        <end position="309"/>
    </location>
</feature>
<evidence type="ECO:0000313" key="6">
    <source>
        <dbReference type="EMBL" id="THG09693.1"/>
    </source>
</evidence>
<protein>
    <recommendedName>
        <fullName evidence="5">RRM domain-containing protein</fullName>
    </recommendedName>
</protein>
<keyword evidence="2 3" id="KW-0694">RNA-binding</keyword>
<dbReference type="SMART" id="SM00361">
    <property type="entry name" value="RRM_1"/>
    <property type="match status" value="2"/>
</dbReference>
<keyword evidence="1" id="KW-0677">Repeat</keyword>
<dbReference type="FunFam" id="3.30.70.330:FF:000217">
    <property type="entry name" value="Polyadenylate-binding protein"/>
    <property type="match status" value="1"/>
</dbReference>
<dbReference type="GO" id="GO:0003723">
    <property type="term" value="F:RNA binding"/>
    <property type="evidence" value="ECO:0007669"/>
    <property type="project" value="UniProtKB-UniRule"/>
</dbReference>